<evidence type="ECO:0000259" key="2">
    <source>
        <dbReference type="PROSITE" id="PS50966"/>
    </source>
</evidence>
<gene>
    <name evidence="3" type="ORF">MYCIT1_LOCUS37942</name>
</gene>
<dbReference type="EMBL" id="CAVNYO010000480">
    <property type="protein sequence ID" value="CAK5284599.1"/>
    <property type="molecule type" value="Genomic_DNA"/>
</dbReference>
<dbReference type="Pfam" id="PF04434">
    <property type="entry name" value="SWIM"/>
    <property type="match status" value="1"/>
</dbReference>
<dbReference type="InterPro" id="IPR018289">
    <property type="entry name" value="MULE_transposase_dom"/>
</dbReference>
<name>A0AAD2I063_9AGAR</name>
<dbReference type="PROSITE" id="PS50966">
    <property type="entry name" value="ZF_SWIM"/>
    <property type="match status" value="1"/>
</dbReference>
<dbReference type="PANTHER" id="PTHR33977">
    <property type="entry name" value="ZINC ION BINDING PROTEIN"/>
    <property type="match status" value="1"/>
</dbReference>
<dbReference type="GO" id="GO:0008270">
    <property type="term" value="F:zinc ion binding"/>
    <property type="evidence" value="ECO:0007669"/>
    <property type="project" value="UniProtKB-KW"/>
</dbReference>
<organism evidence="3 4">
    <name type="scientific">Mycena citricolor</name>
    <dbReference type="NCBI Taxonomy" id="2018698"/>
    <lineage>
        <taxon>Eukaryota</taxon>
        <taxon>Fungi</taxon>
        <taxon>Dikarya</taxon>
        <taxon>Basidiomycota</taxon>
        <taxon>Agaricomycotina</taxon>
        <taxon>Agaricomycetes</taxon>
        <taxon>Agaricomycetidae</taxon>
        <taxon>Agaricales</taxon>
        <taxon>Marasmiineae</taxon>
        <taxon>Mycenaceae</taxon>
        <taxon>Mycena</taxon>
    </lineage>
</organism>
<feature type="domain" description="SWIM-type" evidence="2">
    <location>
        <begin position="545"/>
        <end position="576"/>
    </location>
</feature>
<evidence type="ECO:0000313" key="4">
    <source>
        <dbReference type="Proteomes" id="UP001295794"/>
    </source>
</evidence>
<dbReference type="PANTHER" id="PTHR33977:SF1">
    <property type="entry name" value="ZINC ION BINDING PROTEIN"/>
    <property type="match status" value="1"/>
</dbReference>
<accession>A0AAD2I063</accession>
<sequence>MSQFVFSAFDPPSLVMPTPSAALNSQNSHDATHALSNGRSAEIFKFQTGNPTVKYGSYEADVASGQYTLCWGTVAELEEWIKAEERKLCVNLPLKEVVRNKNKQNHEWIQKRVYTCGRMPTGGKKIDDKKFPDQQRRIETKRLYCPCRLVAKQYPHTTIILGRYEADHSHPTGPRNLIYTCIPDEARVLIKHLLRDGMQPHLVLSQKIEAESIRLNQHDGLSILEWVEHLKTIDALLFFKASCDLSPPDSCLDADTFVLGIQTPYQKKCFRVWGHDYAGIDATHNTTVYYGALLFTIVVRDRHGHGFPVAWMLSSNGKADTIRYFLVHLRKQNPDVIPRRFMSDMDTAQLRTLAKLYLETLILLCWWHVLHAWQQHFNIHAYEELWKKLEGWICITDKTKFWDCWEEIKMIAPVSVVLYLESNYLDEKTLRMWSAIYRQDRSIFEISDTNMLVEAWHHLLKSFHVGGKQNRRADALIHILLNVALPHFIARHRAQQFGFEGPDLALRARNDIHIMAVQIKDDQILEVESDTTFLVHSQSTPDKSYTVNLEHYTCTCPSFPLIPFCKHICAVELKFPDVVVP</sequence>
<dbReference type="Pfam" id="PF10551">
    <property type="entry name" value="MULE"/>
    <property type="match status" value="1"/>
</dbReference>
<protein>
    <recommendedName>
        <fullName evidence="2">SWIM-type domain-containing protein</fullName>
    </recommendedName>
</protein>
<keyword evidence="4" id="KW-1185">Reference proteome</keyword>
<keyword evidence="1" id="KW-0862">Zinc</keyword>
<dbReference type="InterPro" id="IPR007527">
    <property type="entry name" value="Znf_SWIM"/>
</dbReference>
<keyword evidence="1" id="KW-0863">Zinc-finger</keyword>
<keyword evidence="1" id="KW-0479">Metal-binding</keyword>
<comment type="caution">
    <text evidence="3">The sequence shown here is derived from an EMBL/GenBank/DDBJ whole genome shotgun (WGS) entry which is preliminary data.</text>
</comment>
<dbReference type="Proteomes" id="UP001295794">
    <property type="component" value="Unassembled WGS sequence"/>
</dbReference>
<proteinExistence type="predicted"/>
<reference evidence="3" key="1">
    <citation type="submission" date="2023-11" db="EMBL/GenBank/DDBJ databases">
        <authorList>
            <person name="De Vega J J."/>
            <person name="De Vega J J."/>
        </authorList>
    </citation>
    <scope>NUCLEOTIDE SEQUENCE</scope>
</reference>
<evidence type="ECO:0000256" key="1">
    <source>
        <dbReference type="PROSITE-ProRule" id="PRU00325"/>
    </source>
</evidence>
<evidence type="ECO:0000313" key="3">
    <source>
        <dbReference type="EMBL" id="CAK5284599.1"/>
    </source>
</evidence>
<dbReference type="AlphaFoldDB" id="A0AAD2I063"/>